<comment type="catalytic activity">
    <reaction evidence="1">
        <text>Endonucleolytic cleavage of RNA, removing extra 3' nucleotides from tRNA precursor, generating 3' termini of tRNAs. A 3'-hydroxy group is left at the tRNA terminus and a 5'-phosphoryl group is left at the trailer molecule.</text>
        <dbReference type="EC" id="3.1.26.11"/>
    </reaction>
</comment>
<dbReference type="GO" id="GO:1990180">
    <property type="term" value="P:mitochondrial tRNA 3'-end processing"/>
    <property type="evidence" value="ECO:0007669"/>
    <property type="project" value="TreeGrafter"/>
</dbReference>
<dbReference type="GO" id="GO:0005739">
    <property type="term" value="C:mitochondrion"/>
    <property type="evidence" value="ECO:0007669"/>
    <property type="project" value="TreeGrafter"/>
</dbReference>
<comment type="caution">
    <text evidence="14">The sequence shown here is derived from an EMBL/GenBank/DDBJ whole genome shotgun (WGS) entry which is preliminary data.</text>
</comment>
<keyword evidence="9" id="KW-0255">Endonuclease</keyword>
<feature type="region of interest" description="Disordered" evidence="12">
    <location>
        <begin position="786"/>
        <end position="810"/>
    </location>
</feature>
<keyword evidence="10" id="KW-0378">Hydrolase</keyword>
<dbReference type="PANTHER" id="PTHR12553:SF49">
    <property type="entry name" value="ZINC PHOSPHODIESTERASE ELAC PROTEIN 2"/>
    <property type="match status" value="1"/>
</dbReference>
<dbReference type="STRING" id="71784.A0A1Y2BE73"/>
<dbReference type="InParanoid" id="A0A1Y2BE73"/>
<evidence type="ECO:0000256" key="12">
    <source>
        <dbReference type="SAM" id="MobiDB-lite"/>
    </source>
</evidence>
<dbReference type="EMBL" id="MCFC01000007">
    <property type="protein sequence ID" value="ORY33064.1"/>
    <property type="molecule type" value="Genomic_DNA"/>
</dbReference>
<dbReference type="InterPro" id="IPR036866">
    <property type="entry name" value="RibonucZ/Hydroxyglut_hydro"/>
</dbReference>
<dbReference type="InterPro" id="IPR047151">
    <property type="entry name" value="RNZ2-like"/>
</dbReference>
<sequence>MVNHHWKVRALTDPSLDSDLSLWVQFDHARFLFGCGEGMQRAMDQRRLNIKGLKGVFLPSGRAAGRNGLPGLILTSATQGVDALDIIGPPDTAHHFATFRSSVAGVTKGQVDVRCYPFPRNSPPGDAVPIYPKSPLSVQAVALHPNIHNADFRESRNEFTDQPTASTSATESTSSGHESEGKVAAIEPSRYQSPDRIAEYLDTPLLTDDGKFLLEMYDRKQAYPLPTQEDTETEMVYICHGPPRLGKFDAKMAEELNIPNGPLRAKLVKGETVEIQDESVEGGVRIVKPEEVVSPGQPPPILIVVNCSTRNLPALLSSPAFLPYQPKNDSSDAPSAETVNLVVHRVTSDVWLNEEYQAWRSRFGHSTEHLVTLTDKPRTSTTFHGAAWLSLRLWLLDSDIFPLLHCIARRTDKISLPPRTALLAESHVVEISTEQPPVISPHHERDVPFPGTASEVEAATGEMLADMPDFERAMKIARERVRADPRWNAEVSEAGDDITITTLGTGSAVPSKYRNVSATLLQIPNVGNILLDAGENTLGQLRRRFGPEGAQKALKELRLVFISHMHADHHLGLQALLEERFRLGISSPLYLIAPYGIALSLRESASWQYEVPQEALNNLMWINNETLNPNSPDRHLEPETQIEEDVAQEAAVYTEGKQRWPRYDLSPSEENQMQKSYYRQLRADLGLKSVKVPDVWHRGRAHGLVLSHVSGWRIVYSGDTRPCASLAKHGKDATLLIHEATLEDGMEELADTKGHSTFTQAIQAGKNMNAKHILLNHFSQRYPRFPRFAIDDPTSPPGSPTSRSPSRVAGKPKPIVAICFDLMSVKVGQMWRLRYYLDAMALTFTDDEVENVNAVEAIRKDVNGAGPGTGGARSPSFVGKRPSKGGWQPQSTFKRHKGTDGLRPKSPEDVRPRSSCGFGLKPRSSEAST</sequence>
<dbReference type="AlphaFoldDB" id="A0A1Y2BE73"/>
<dbReference type="GO" id="GO:0042781">
    <property type="term" value="F:3'-tRNA processing endoribonuclease activity"/>
    <property type="evidence" value="ECO:0007669"/>
    <property type="project" value="UniProtKB-EC"/>
</dbReference>
<evidence type="ECO:0000256" key="8">
    <source>
        <dbReference type="ARBA" id="ARBA00022723"/>
    </source>
</evidence>
<evidence type="ECO:0000256" key="1">
    <source>
        <dbReference type="ARBA" id="ARBA00000402"/>
    </source>
</evidence>
<dbReference type="EC" id="3.1.26.11" evidence="5"/>
<feature type="compositionally biased region" description="Basic and acidic residues" evidence="12">
    <location>
        <begin position="898"/>
        <end position="912"/>
    </location>
</feature>
<dbReference type="Pfam" id="PF23023">
    <property type="entry name" value="Anti-Pycsar_Apyc1"/>
    <property type="match status" value="1"/>
</dbReference>
<comment type="subunit">
    <text evidence="4">Homodimer.</text>
</comment>
<protein>
    <recommendedName>
        <fullName evidence="5">ribonuclease Z</fullName>
        <ecNumber evidence="5">3.1.26.11</ecNumber>
    </recommendedName>
</protein>
<dbReference type="CDD" id="cd07718">
    <property type="entry name" value="RNaseZ_ELAC1_ELAC2-C-term-like_MBL-fold"/>
    <property type="match status" value="1"/>
</dbReference>
<dbReference type="Gene3D" id="3.60.15.10">
    <property type="entry name" value="Ribonuclease Z/Hydroxyacylglutathione hydrolase-like"/>
    <property type="match status" value="2"/>
</dbReference>
<evidence type="ECO:0000256" key="6">
    <source>
        <dbReference type="ARBA" id="ARBA00022694"/>
    </source>
</evidence>
<dbReference type="InterPro" id="IPR027794">
    <property type="entry name" value="tRNase_Z_dom"/>
</dbReference>
<evidence type="ECO:0000256" key="10">
    <source>
        <dbReference type="ARBA" id="ARBA00022801"/>
    </source>
</evidence>
<name>A0A1Y2BE73_9TREE</name>
<dbReference type="FunCoup" id="A0A1Y2BE73">
    <property type="interactions" value="524"/>
</dbReference>
<evidence type="ECO:0000256" key="4">
    <source>
        <dbReference type="ARBA" id="ARBA00011738"/>
    </source>
</evidence>
<evidence type="ECO:0000259" key="13">
    <source>
        <dbReference type="Pfam" id="PF13691"/>
    </source>
</evidence>
<comment type="similarity">
    <text evidence="3">Belongs to the RNase Z family.</text>
</comment>
<keyword evidence="11" id="KW-0862">Zinc</keyword>
<dbReference type="Pfam" id="PF13691">
    <property type="entry name" value="Lactamase_B_4"/>
    <property type="match status" value="1"/>
</dbReference>
<feature type="region of interest" description="Disordered" evidence="12">
    <location>
        <begin position="861"/>
        <end position="929"/>
    </location>
</feature>
<evidence type="ECO:0000256" key="2">
    <source>
        <dbReference type="ARBA" id="ARBA00001947"/>
    </source>
</evidence>
<dbReference type="InterPro" id="IPR013471">
    <property type="entry name" value="RNase_Z/BN"/>
</dbReference>
<evidence type="ECO:0000256" key="3">
    <source>
        <dbReference type="ARBA" id="ARBA00007823"/>
    </source>
</evidence>
<evidence type="ECO:0000313" key="14">
    <source>
        <dbReference type="EMBL" id="ORY33064.1"/>
    </source>
</evidence>
<proteinExistence type="inferred from homology"/>
<dbReference type="HAMAP" id="MF_01818">
    <property type="entry name" value="RNase_Z_BN"/>
    <property type="match status" value="1"/>
</dbReference>
<keyword evidence="8" id="KW-0479">Metal-binding</keyword>
<keyword evidence="6" id="KW-0819">tRNA processing</keyword>
<accession>A0A1Y2BE73</accession>
<feature type="region of interest" description="Disordered" evidence="12">
    <location>
        <begin position="155"/>
        <end position="189"/>
    </location>
</feature>
<feature type="domain" description="tRNase Z endonuclease" evidence="13">
    <location>
        <begin position="11"/>
        <end position="58"/>
    </location>
</feature>
<gene>
    <name evidence="14" type="ORF">BCR39DRAFT_520998</name>
</gene>
<evidence type="ECO:0000256" key="5">
    <source>
        <dbReference type="ARBA" id="ARBA00012477"/>
    </source>
</evidence>
<dbReference type="GO" id="GO:0046872">
    <property type="term" value="F:metal ion binding"/>
    <property type="evidence" value="ECO:0007669"/>
    <property type="project" value="UniProtKB-KW"/>
</dbReference>
<dbReference type="SUPFAM" id="SSF56281">
    <property type="entry name" value="Metallo-hydrolase/oxidoreductase"/>
    <property type="match status" value="2"/>
</dbReference>
<feature type="compositionally biased region" description="Low complexity" evidence="12">
    <location>
        <begin position="164"/>
        <end position="176"/>
    </location>
</feature>
<reference evidence="14 15" key="1">
    <citation type="submission" date="2016-07" db="EMBL/GenBank/DDBJ databases">
        <title>Pervasive Adenine N6-methylation of Active Genes in Fungi.</title>
        <authorList>
            <consortium name="DOE Joint Genome Institute"/>
            <person name="Mondo S.J."/>
            <person name="Dannebaum R.O."/>
            <person name="Kuo R.C."/>
            <person name="Labutti K."/>
            <person name="Haridas S."/>
            <person name="Kuo A."/>
            <person name="Salamov A."/>
            <person name="Ahrendt S.R."/>
            <person name="Lipzen A."/>
            <person name="Sullivan W."/>
            <person name="Andreopoulos W.B."/>
            <person name="Clum A."/>
            <person name="Lindquist E."/>
            <person name="Daum C."/>
            <person name="Ramamoorthy G.K."/>
            <person name="Gryganskyi A."/>
            <person name="Culley D."/>
            <person name="Magnuson J.K."/>
            <person name="James T.Y."/>
            <person name="O'Malley M.A."/>
            <person name="Stajich J.E."/>
            <person name="Spatafora J.W."/>
            <person name="Visel A."/>
            <person name="Grigoriev I.V."/>
        </authorList>
    </citation>
    <scope>NUCLEOTIDE SEQUENCE [LARGE SCALE GENOMIC DNA]</scope>
    <source>
        <strain evidence="14 15">68-887.2</strain>
    </source>
</reference>
<dbReference type="PANTHER" id="PTHR12553">
    <property type="entry name" value="ZINC PHOSPHODIESTERASE ELAC PROTEIN 2"/>
    <property type="match status" value="1"/>
</dbReference>
<dbReference type="OrthoDB" id="527344at2759"/>
<evidence type="ECO:0000256" key="11">
    <source>
        <dbReference type="ARBA" id="ARBA00022833"/>
    </source>
</evidence>
<evidence type="ECO:0000313" key="15">
    <source>
        <dbReference type="Proteomes" id="UP000193986"/>
    </source>
</evidence>
<keyword evidence="15" id="KW-1185">Reference proteome</keyword>
<evidence type="ECO:0000256" key="7">
    <source>
        <dbReference type="ARBA" id="ARBA00022722"/>
    </source>
</evidence>
<keyword evidence="7" id="KW-0540">Nuclease</keyword>
<comment type="cofactor">
    <cofactor evidence="2">
        <name>Zn(2+)</name>
        <dbReference type="ChEBI" id="CHEBI:29105"/>
    </cofactor>
</comment>
<dbReference type="Proteomes" id="UP000193986">
    <property type="component" value="Unassembled WGS sequence"/>
</dbReference>
<organism evidence="14 15">
    <name type="scientific">Naematelia encephala</name>
    <dbReference type="NCBI Taxonomy" id="71784"/>
    <lineage>
        <taxon>Eukaryota</taxon>
        <taxon>Fungi</taxon>
        <taxon>Dikarya</taxon>
        <taxon>Basidiomycota</taxon>
        <taxon>Agaricomycotina</taxon>
        <taxon>Tremellomycetes</taxon>
        <taxon>Tremellales</taxon>
        <taxon>Naemateliaceae</taxon>
        <taxon>Naematelia</taxon>
    </lineage>
</organism>
<evidence type="ECO:0000256" key="9">
    <source>
        <dbReference type="ARBA" id="ARBA00022759"/>
    </source>
</evidence>